<gene>
    <name evidence="2" type="ORF">HU722_0012905</name>
    <name evidence="1" type="ORF">HU722_40045</name>
</gene>
<proteinExistence type="predicted"/>
<sequence length="93" mass="10601">MQRSAYNAMSSHTRPSCQDEAQYYRLNGFEGYSDSILYQVVPAGRNFFHIREVLSGRIKGFRSDHVKACELAKKLEAMLQAAPRSNRFVSPLT</sequence>
<evidence type="ECO:0000313" key="3">
    <source>
        <dbReference type="Proteomes" id="UP000615613"/>
    </source>
</evidence>
<dbReference type="RefSeq" id="WP_065876104.1">
    <property type="nucleotide sequence ID" value="NZ_CP077084.1"/>
</dbReference>
<reference evidence="2" key="2">
    <citation type="submission" date="2021-06" db="EMBL/GenBank/DDBJ databases">
        <title>Updating the genus Pseudomonas: Description of 43 new species and partition of the Pseudomonas putida group.</title>
        <authorList>
            <person name="Girard L."/>
            <person name="Lood C."/>
            <person name="Vandamme P."/>
            <person name="Rokni-Zadeh H."/>
            <person name="van Noort V."/>
            <person name="Hofte M."/>
            <person name="Lavigne R."/>
            <person name="De Mot R."/>
        </authorList>
    </citation>
    <scope>NUCLEOTIDE SEQUENCE</scope>
    <source>
        <strain evidence="2">SWRI145</strain>
    </source>
</reference>
<protein>
    <submittedName>
        <fullName evidence="1">Uncharacterized protein</fullName>
    </submittedName>
</protein>
<dbReference type="EMBL" id="JABWQF010000036">
    <property type="protein sequence ID" value="MBC3297742.1"/>
    <property type="molecule type" value="Genomic_DNA"/>
</dbReference>
<organism evidence="1">
    <name type="scientific">Pseudomonas tritici</name>
    <dbReference type="NCBI Taxonomy" id="2745518"/>
    <lineage>
        <taxon>Bacteria</taxon>
        <taxon>Pseudomonadati</taxon>
        <taxon>Pseudomonadota</taxon>
        <taxon>Gammaproteobacteria</taxon>
        <taxon>Pseudomonadales</taxon>
        <taxon>Pseudomonadaceae</taxon>
        <taxon>Pseudomonas</taxon>
    </lineage>
</organism>
<dbReference type="AlphaFoldDB" id="A0A8H9YZZ1"/>
<evidence type="ECO:0000313" key="2">
    <source>
        <dbReference type="EMBL" id="QXH86737.1"/>
    </source>
</evidence>
<keyword evidence="3" id="KW-1185">Reference proteome</keyword>
<dbReference type="EMBL" id="CP077084">
    <property type="protein sequence ID" value="QXH86737.1"/>
    <property type="molecule type" value="Genomic_DNA"/>
</dbReference>
<reference evidence="1" key="1">
    <citation type="journal article" date="2020" name="Microorganisms">
        <title>Reliable Identification of Environmental Pseudomonas Isolates Using the rpoD Gene.</title>
        <authorList>
            <consortium name="The Broad Institute Genome Sequencing Platform"/>
            <person name="Girard L."/>
            <person name="Lood C."/>
            <person name="Rokni-Zadeh H."/>
            <person name="van Noort V."/>
            <person name="Lavigne R."/>
            <person name="De Mot R."/>
        </authorList>
    </citation>
    <scope>NUCLEOTIDE SEQUENCE [LARGE SCALE GENOMIC DNA]</scope>
    <source>
        <strain evidence="1">SWRI145</strain>
    </source>
</reference>
<evidence type="ECO:0000313" key="1">
    <source>
        <dbReference type="EMBL" id="MBC3297742.1"/>
    </source>
</evidence>
<accession>A0A8H9YZZ1</accession>
<dbReference type="KEGG" id="ptrt:HU722_0012905"/>
<name>A0A8H9YZZ1_9PSED</name>
<dbReference type="Proteomes" id="UP000615613">
    <property type="component" value="Chromosome"/>
</dbReference>